<comment type="caution">
    <text evidence="1">The sequence shown here is derived from an EMBL/GenBank/DDBJ whole genome shotgun (WGS) entry which is preliminary data.</text>
</comment>
<evidence type="ECO:0000313" key="1">
    <source>
        <dbReference type="EMBL" id="TWT57459.1"/>
    </source>
</evidence>
<evidence type="ECO:0008006" key="3">
    <source>
        <dbReference type="Google" id="ProtNLM"/>
    </source>
</evidence>
<dbReference type="EMBL" id="SIHI01000001">
    <property type="protein sequence ID" value="TWT57459.1"/>
    <property type="molecule type" value="Genomic_DNA"/>
</dbReference>
<protein>
    <recommendedName>
        <fullName evidence="3">Gfo/Idh/MocA-like oxidoreductase N-terminal domain-containing protein</fullName>
    </recommendedName>
</protein>
<evidence type="ECO:0000313" key="2">
    <source>
        <dbReference type="Proteomes" id="UP000317243"/>
    </source>
</evidence>
<sequence length="313" mass="34247">MTKEVLSLAIIGYSEDNDRQLIELIKSAPRLILKAIHADSLETARQAAKEHGVSYYGSICRLINSPKIDGLIVSSDRWIGLPKWNPISSCEKPVLLRSSAFGDSSRVERLYTLTQGLSSLILPELFNRWTPSTLRLRELLATRLGPLNSMKVVCQETEDRASLIAKLDWCLAMIQEAPLTIVPDQEQQSVSVQVADSRNVTIVIDFQGNRDSSHATVESSVTCKGGVANLFGADTLAWECGGPQYEESLEHERSSLKVCLDLFGRRIAGGIVPIPDLGDAVRAHHLAAHILTSLETGKTIECSGPLLDSQNSC</sequence>
<keyword evidence="2" id="KW-1185">Reference proteome</keyword>
<dbReference type="PANTHER" id="PTHR43708:SF1">
    <property type="entry name" value="GALACTOSE_LACTOSE METABOLISM REGULATORY PROTEIN GAL80"/>
    <property type="match status" value="1"/>
</dbReference>
<dbReference type="PANTHER" id="PTHR43708">
    <property type="entry name" value="CONSERVED EXPRESSED OXIDOREDUCTASE (EUROFUNG)"/>
    <property type="match status" value="1"/>
</dbReference>
<dbReference type="Proteomes" id="UP000317243">
    <property type="component" value="Unassembled WGS sequence"/>
</dbReference>
<proteinExistence type="predicted"/>
<dbReference type="OrthoDB" id="241454at2"/>
<accession>A0A5C5X4F0</accession>
<organism evidence="1 2">
    <name type="scientific">Thalassoglobus neptunius</name>
    <dbReference type="NCBI Taxonomy" id="1938619"/>
    <lineage>
        <taxon>Bacteria</taxon>
        <taxon>Pseudomonadati</taxon>
        <taxon>Planctomycetota</taxon>
        <taxon>Planctomycetia</taxon>
        <taxon>Planctomycetales</taxon>
        <taxon>Planctomycetaceae</taxon>
        <taxon>Thalassoglobus</taxon>
    </lineage>
</organism>
<dbReference type="InterPro" id="IPR051317">
    <property type="entry name" value="Gfo/Idh/MocA_oxidoreduct"/>
</dbReference>
<dbReference type="SUPFAM" id="SSF51735">
    <property type="entry name" value="NAD(P)-binding Rossmann-fold domains"/>
    <property type="match status" value="1"/>
</dbReference>
<name>A0A5C5X4F0_9PLAN</name>
<dbReference type="InterPro" id="IPR036291">
    <property type="entry name" value="NAD(P)-bd_dom_sf"/>
</dbReference>
<dbReference type="RefSeq" id="WP_146507291.1">
    <property type="nucleotide sequence ID" value="NZ_SIHI01000001.1"/>
</dbReference>
<dbReference type="Gene3D" id="3.40.50.720">
    <property type="entry name" value="NAD(P)-binding Rossmann-like Domain"/>
    <property type="match status" value="1"/>
</dbReference>
<dbReference type="AlphaFoldDB" id="A0A5C5X4F0"/>
<gene>
    <name evidence="1" type="ORF">KOR42_08200</name>
</gene>
<reference evidence="1 2" key="1">
    <citation type="submission" date="2019-02" db="EMBL/GenBank/DDBJ databases">
        <title>Deep-cultivation of Planctomycetes and their phenomic and genomic characterization uncovers novel biology.</title>
        <authorList>
            <person name="Wiegand S."/>
            <person name="Jogler M."/>
            <person name="Boedeker C."/>
            <person name="Pinto D."/>
            <person name="Vollmers J."/>
            <person name="Rivas-Marin E."/>
            <person name="Kohn T."/>
            <person name="Peeters S.H."/>
            <person name="Heuer A."/>
            <person name="Rast P."/>
            <person name="Oberbeckmann S."/>
            <person name="Bunk B."/>
            <person name="Jeske O."/>
            <person name="Meyerdierks A."/>
            <person name="Storesund J.E."/>
            <person name="Kallscheuer N."/>
            <person name="Luecker S."/>
            <person name="Lage O.M."/>
            <person name="Pohl T."/>
            <person name="Merkel B.J."/>
            <person name="Hornburger P."/>
            <person name="Mueller R.-W."/>
            <person name="Bruemmer F."/>
            <person name="Labrenz M."/>
            <person name="Spormann A.M."/>
            <person name="Op Den Camp H."/>
            <person name="Overmann J."/>
            <person name="Amann R."/>
            <person name="Jetten M.S.M."/>
            <person name="Mascher T."/>
            <person name="Medema M.H."/>
            <person name="Devos D.P."/>
            <person name="Kaster A.-K."/>
            <person name="Ovreas L."/>
            <person name="Rohde M."/>
            <person name="Galperin M.Y."/>
            <person name="Jogler C."/>
        </authorList>
    </citation>
    <scope>NUCLEOTIDE SEQUENCE [LARGE SCALE GENOMIC DNA]</scope>
    <source>
        <strain evidence="1 2">KOR42</strain>
    </source>
</reference>